<name>A0A1Y1L7C6_PHOPY</name>
<dbReference type="EMBL" id="GEZM01062620">
    <property type="protein sequence ID" value="JAV69580.1"/>
    <property type="molecule type" value="Transcribed_RNA"/>
</dbReference>
<reference evidence="2" key="1">
    <citation type="journal article" date="2016" name="Sci. Rep.">
        <title>Molecular characterization of firefly nuptial gifts: a multi-omics approach sheds light on postcopulatory sexual selection.</title>
        <authorList>
            <person name="Al-Wathiqui N."/>
            <person name="Fallon T.R."/>
            <person name="South A."/>
            <person name="Weng J.K."/>
            <person name="Lewis S.M."/>
        </authorList>
    </citation>
    <scope>NUCLEOTIDE SEQUENCE</scope>
</reference>
<feature type="signal peptide" evidence="1">
    <location>
        <begin position="1"/>
        <end position="21"/>
    </location>
</feature>
<protein>
    <submittedName>
        <fullName evidence="2">Uncharacterized protein</fullName>
    </submittedName>
</protein>
<feature type="chain" id="PRO_5011907354" evidence="1">
    <location>
        <begin position="22"/>
        <end position="191"/>
    </location>
</feature>
<dbReference type="EMBL" id="GEZM01062621">
    <property type="protein sequence ID" value="JAV69579.1"/>
    <property type="molecule type" value="Transcribed_RNA"/>
</dbReference>
<evidence type="ECO:0000313" key="2">
    <source>
        <dbReference type="EMBL" id="JAV69579.1"/>
    </source>
</evidence>
<evidence type="ECO:0000256" key="1">
    <source>
        <dbReference type="SAM" id="SignalP"/>
    </source>
</evidence>
<proteinExistence type="predicted"/>
<organism evidence="2">
    <name type="scientific">Photinus pyralis</name>
    <name type="common">Common eastern firefly</name>
    <name type="synonym">Lampyris pyralis</name>
    <dbReference type="NCBI Taxonomy" id="7054"/>
    <lineage>
        <taxon>Eukaryota</taxon>
        <taxon>Metazoa</taxon>
        <taxon>Ecdysozoa</taxon>
        <taxon>Arthropoda</taxon>
        <taxon>Hexapoda</taxon>
        <taxon>Insecta</taxon>
        <taxon>Pterygota</taxon>
        <taxon>Neoptera</taxon>
        <taxon>Endopterygota</taxon>
        <taxon>Coleoptera</taxon>
        <taxon>Polyphaga</taxon>
        <taxon>Elateriformia</taxon>
        <taxon>Elateroidea</taxon>
        <taxon>Lampyridae</taxon>
        <taxon>Lampyrinae</taxon>
        <taxon>Photinus</taxon>
    </lineage>
</organism>
<dbReference type="AlphaFoldDB" id="A0A1Y1L7C6"/>
<keyword evidence="1" id="KW-0732">Signal</keyword>
<sequence>MEFGTLIFIAVVSIGVPQAQALRPSTIDIKALELLYREGLHETNELIRQARIPIENIIATGKLNVSQQIHDSQAGVASSSGPNSECAKVHAATLQQRVNPEHLNDCDYNYSLNDALNKWDAVKSHIFFCSISSTNGCVDETKKEIKDLKAANAKRIPDTVKLSDSCRQAHCENVVRIIAEIDAAFQNCLHV</sequence>
<accession>A0A1Y1L7C6</accession>